<evidence type="ECO:0000313" key="1">
    <source>
        <dbReference type="EMBL" id="GEM44285.1"/>
    </source>
</evidence>
<keyword evidence="2" id="KW-1185">Reference proteome</keyword>
<evidence type="ECO:0008006" key="3">
    <source>
        <dbReference type="Google" id="ProtNLM"/>
    </source>
</evidence>
<accession>A0A511MUK8</accession>
<dbReference type="RefSeq" id="WP_147144306.1">
    <property type="nucleotide sequence ID" value="NZ_BJXA01000154.1"/>
</dbReference>
<dbReference type="Proteomes" id="UP000321424">
    <property type="component" value="Unassembled WGS sequence"/>
</dbReference>
<evidence type="ECO:0000313" key="2">
    <source>
        <dbReference type="Proteomes" id="UP000321424"/>
    </source>
</evidence>
<comment type="caution">
    <text evidence="1">The sequence shown here is derived from an EMBL/GenBank/DDBJ whole genome shotgun (WGS) entry which is preliminary data.</text>
</comment>
<organism evidence="1 2">
    <name type="scientific">Nocardia ninae NBRC 108245</name>
    <dbReference type="NCBI Taxonomy" id="1210091"/>
    <lineage>
        <taxon>Bacteria</taxon>
        <taxon>Bacillati</taxon>
        <taxon>Actinomycetota</taxon>
        <taxon>Actinomycetes</taxon>
        <taxon>Mycobacteriales</taxon>
        <taxon>Nocardiaceae</taxon>
        <taxon>Nocardia</taxon>
    </lineage>
</organism>
<dbReference type="InterPro" id="IPR019646">
    <property type="entry name" value="Aminoglyc_AdlTrfase"/>
</dbReference>
<gene>
    <name evidence="1" type="ORF">NN4_88040</name>
</gene>
<sequence>MPNFRIQTPCDAEEAEFHRLWGPWALVTPTAVASILSGFTAPWWVCGGWAIDAFTDSSRVHSDIDVAMFRADLPALRKALDGHLHIWSAGPDGIRPLDERFPEMPDNAEQVWLRQDATSPWVLDVLLTPDRDGAWVNKRDDSWVAPLDQATWVDAAGIRYLNPELVLIFKVKHARPKDRTDLERTWPKLNDAQRTTLRTYVDRQHPTHAWLPLMT</sequence>
<dbReference type="Pfam" id="PF10706">
    <property type="entry name" value="Aminoglyc_resit"/>
    <property type="match status" value="1"/>
</dbReference>
<dbReference type="Gene3D" id="3.30.460.40">
    <property type="match status" value="1"/>
</dbReference>
<dbReference type="EMBL" id="BJXA01000154">
    <property type="protein sequence ID" value="GEM44285.1"/>
    <property type="molecule type" value="Genomic_DNA"/>
</dbReference>
<protein>
    <recommendedName>
        <fullName evidence="3">Amino acid transporter</fullName>
    </recommendedName>
</protein>
<reference evidence="1 2" key="1">
    <citation type="submission" date="2019-07" db="EMBL/GenBank/DDBJ databases">
        <title>Whole genome shotgun sequence of Nocardia ninae NBRC 108245.</title>
        <authorList>
            <person name="Hosoyama A."/>
            <person name="Uohara A."/>
            <person name="Ohji S."/>
            <person name="Ichikawa N."/>
        </authorList>
    </citation>
    <scope>NUCLEOTIDE SEQUENCE [LARGE SCALE GENOMIC DNA]</scope>
    <source>
        <strain evidence="1 2">NBRC 108245</strain>
    </source>
</reference>
<dbReference type="AlphaFoldDB" id="A0A511MUK8"/>
<dbReference type="OrthoDB" id="4539099at2"/>
<name>A0A511MUK8_9NOCA</name>
<proteinExistence type="predicted"/>